<feature type="region of interest" description="Disordered" evidence="1">
    <location>
        <begin position="1"/>
        <end position="30"/>
    </location>
</feature>
<feature type="compositionally biased region" description="Low complexity" evidence="1">
    <location>
        <begin position="51"/>
        <end position="60"/>
    </location>
</feature>
<dbReference type="Proteomes" id="UP001501563">
    <property type="component" value="Unassembled WGS sequence"/>
</dbReference>
<sequence>MSASEEEDPLKHAYEKHRHDVPPGRAVPVFRSEDPFIHERARYAPDPAPTPRGRGAAANPLHDPAAPPHRRTHCRTAALRHSLPDGRAAALTAGLSRPVPVLPDRSMARRGPCDLC</sequence>
<protein>
    <submittedName>
        <fullName evidence="2">Uncharacterized protein</fullName>
    </submittedName>
</protein>
<evidence type="ECO:0000256" key="1">
    <source>
        <dbReference type="SAM" id="MobiDB-lite"/>
    </source>
</evidence>
<evidence type="ECO:0000313" key="2">
    <source>
        <dbReference type="EMBL" id="GAA3903920.1"/>
    </source>
</evidence>
<keyword evidence="3" id="KW-1185">Reference proteome</keyword>
<organism evidence="2 3">
    <name type="scientific">Streptomyces lannensis</name>
    <dbReference type="NCBI Taxonomy" id="766498"/>
    <lineage>
        <taxon>Bacteria</taxon>
        <taxon>Bacillati</taxon>
        <taxon>Actinomycetota</taxon>
        <taxon>Actinomycetes</taxon>
        <taxon>Kitasatosporales</taxon>
        <taxon>Streptomycetaceae</taxon>
        <taxon>Streptomyces</taxon>
    </lineage>
</organism>
<feature type="region of interest" description="Disordered" evidence="1">
    <location>
        <begin position="94"/>
        <end position="116"/>
    </location>
</feature>
<dbReference type="EMBL" id="BAAAZA010000054">
    <property type="protein sequence ID" value="GAA3903920.1"/>
    <property type="molecule type" value="Genomic_DNA"/>
</dbReference>
<accession>A0ABP7LPV1</accession>
<comment type="caution">
    <text evidence="2">The sequence shown here is derived from an EMBL/GenBank/DDBJ whole genome shotgun (WGS) entry which is preliminary data.</text>
</comment>
<evidence type="ECO:0000313" key="3">
    <source>
        <dbReference type="Proteomes" id="UP001501563"/>
    </source>
</evidence>
<proteinExistence type="predicted"/>
<feature type="compositionally biased region" description="Basic and acidic residues" evidence="1">
    <location>
        <begin position="9"/>
        <end position="22"/>
    </location>
</feature>
<feature type="region of interest" description="Disordered" evidence="1">
    <location>
        <begin position="42"/>
        <end position="70"/>
    </location>
</feature>
<name>A0ABP7LPV1_9ACTN</name>
<reference evidence="3" key="1">
    <citation type="journal article" date="2019" name="Int. J. Syst. Evol. Microbiol.">
        <title>The Global Catalogue of Microorganisms (GCM) 10K type strain sequencing project: providing services to taxonomists for standard genome sequencing and annotation.</title>
        <authorList>
            <consortium name="The Broad Institute Genomics Platform"/>
            <consortium name="The Broad Institute Genome Sequencing Center for Infectious Disease"/>
            <person name="Wu L."/>
            <person name="Ma J."/>
        </authorList>
    </citation>
    <scope>NUCLEOTIDE SEQUENCE [LARGE SCALE GENOMIC DNA]</scope>
    <source>
        <strain evidence="3">JCM 16578</strain>
    </source>
</reference>
<gene>
    <name evidence="2" type="ORF">GCM10022207_86390</name>
</gene>